<evidence type="ECO:0000313" key="1">
    <source>
        <dbReference type="EMBL" id="ACJ82828.1"/>
    </source>
</evidence>
<proteinExistence type="predicted"/>
<organism evidence="1 2">
    <name type="scientific">Bacillus cereus (strain AH187)</name>
    <dbReference type="NCBI Taxonomy" id="405534"/>
    <lineage>
        <taxon>Bacteria</taxon>
        <taxon>Bacillati</taxon>
        <taxon>Bacillota</taxon>
        <taxon>Bacilli</taxon>
        <taxon>Bacillales</taxon>
        <taxon>Bacillaceae</taxon>
        <taxon>Bacillus</taxon>
        <taxon>Bacillus cereus group</taxon>
    </lineage>
</organism>
<protein>
    <submittedName>
        <fullName evidence="1">Uncharacterized protein</fullName>
    </submittedName>
</protein>
<name>B7I0W2_BACC7</name>
<dbReference type="AlphaFoldDB" id="B7I0W2"/>
<dbReference type="KEGG" id="bcr:BCAH187_C0266"/>
<evidence type="ECO:0000313" key="2">
    <source>
        <dbReference type="Proteomes" id="UP000002214"/>
    </source>
</evidence>
<sequence length="40" mass="4535">MLTAILADDKKQGSSLHCEDFYFYMGIPIIKLQNTIISES</sequence>
<dbReference type="Proteomes" id="UP000002214">
    <property type="component" value="Plasmid pAH187_270"/>
</dbReference>
<dbReference type="HOGENOM" id="CLU_3339880_0_0_9"/>
<accession>B7I0W2</accession>
<reference evidence="1 2" key="1">
    <citation type="submission" date="2008-10" db="EMBL/GenBank/DDBJ databases">
        <title>Genome sequence of Bacillus cereus AH187.</title>
        <authorList>
            <person name="Dodson R.J."/>
            <person name="Durkin A.S."/>
            <person name="Rosovitz M.J."/>
            <person name="Rasko D.A."/>
            <person name="Kolsto A.B."/>
            <person name="Okstad O.A."/>
            <person name="Ravel J."/>
            <person name="Sutton G."/>
        </authorList>
    </citation>
    <scope>NUCLEOTIDE SEQUENCE [LARGE SCALE GENOMIC DNA]</scope>
    <source>
        <strain evidence="1 2">AH187</strain>
        <plasmid evidence="2">Plasmid pAH187_270</plasmid>
    </source>
</reference>
<keyword evidence="1" id="KW-0614">Plasmid</keyword>
<dbReference type="EMBL" id="CP001179">
    <property type="protein sequence ID" value="ACJ82828.1"/>
    <property type="molecule type" value="Genomic_DNA"/>
</dbReference>
<geneLocation type="plasmid" evidence="1 2">
    <name>pAH187_270</name>
</geneLocation>
<gene>
    <name evidence="1" type="ordered locus">BCAH187_C0266</name>
</gene>